<evidence type="ECO:0000313" key="1">
    <source>
        <dbReference type="EMBL" id="KAK4413657.1"/>
    </source>
</evidence>
<accession>A0AAE2C968</accession>
<protein>
    <submittedName>
        <fullName evidence="1">Uncharacterized protein</fullName>
    </submittedName>
</protein>
<gene>
    <name evidence="1" type="ORF">Salat_2778500</name>
</gene>
<evidence type="ECO:0000313" key="2">
    <source>
        <dbReference type="Proteomes" id="UP001293254"/>
    </source>
</evidence>
<reference evidence="1" key="1">
    <citation type="submission" date="2020-06" db="EMBL/GenBank/DDBJ databases">
        <authorList>
            <person name="Li T."/>
            <person name="Hu X."/>
            <person name="Zhang T."/>
            <person name="Song X."/>
            <person name="Zhang H."/>
            <person name="Dai N."/>
            <person name="Sheng W."/>
            <person name="Hou X."/>
            <person name="Wei L."/>
        </authorList>
    </citation>
    <scope>NUCLEOTIDE SEQUENCE</scope>
    <source>
        <strain evidence="1">3651</strain>
        <tissue evidence="1">Leaf</tissue>
    </source>
</reference>
<dbReference type="Proteomes" id="UP001293254">
    <property type="component" value="Unassembled WGS sequence"/>
</dbReference>
<keyword evidence="2" id="KW-1185">Reference proteome</keyword>
<name>A0AAE2C968_9LAMI</name>
<reference evidence="1" key="2">
    <citation type="journal article" date="2024" name="Plant">
        <title>Genomic evolution and insights into agronomic trait innovations of Sesamum species.</title>
        <authorList>
            <person name="Miao H."/>
            <person name="Wang L."/>
            <person name="Qu L."/>
            <person name="Liu H."/>
            <person name="Sun Y."/>
            <person name="Le M."/>
            <person name="Wang Q."/>
            <person name="Wei S."/>
            <person name="Zheng Y."/>
            <person name="Lin W."/>
            <person name="Duan Y."/>
            <person name="Cao H."/>
            <person name="Xiong S."/>
            <person name="Wang X."/>
            <person name="Wei L."/>
            <person name="Li C."/>
            <person name="Ma Q."/>
            <person name="Ju M."/>
            <person name="Zhao R."/>
            <person name="Li G."/>
            <person name="Mu C."/>
            <person name="Tian Q."/>
            <person name="Mei H."/>
            <person name="Zhang T."/>
            <person name="Gao T."/>
            <person name="Zhang H."/>
        </authorList>
    </citation>
    <scope>NUCLEOTIDE SEQUENCE</scope>
    <source>
        <strain evidence="1">3651</strain>
    </source>
</reference>
<sequence length="117" mass="13914">MDLEFAGRVVTRMWNWEFKREMYAWHLESLRARYLMFTSIPDSQEKPFTDAHLKRGELQWDNLVLIFELNEEGRRANSHEIYSISDGDSDGYSSDDDDIKIWDTGALKSQMLWSIRC</sequence>
<organism evidence="1 2">
    <name type="scientific">Sesamum alatum</name>
    <dbReference type="NCBI Taxonomy" id="300844"/>
    <lineage>
        <taxon>Eukaryota</taxon>
        <taxon>Viridiplantae</taxon>
        <taxon>Streptophyta</taxon>
        <taxon>Embryophyta</taxon>
        <taxon>Tracheophyta</taxon>
        <taxon>Spermatophyta</taxon>
        <taxon>Magnoliopsida</taxon>
        <taxon>eudicotyledons</taxon>
        <taxon>Gunneridae</taxon>
        <taxon>Pentapetalae</taxon>
        <taxon>asterids</taxon>
        <taxon>lamiids</taxon>
        <taxon>Lamiales</taxon>
        <taxon>Pedaliaceae</taxon>
        <taxon>Sesamum</taxon>
    </lineage>
</organism>
<dbReference type="AlphaFoldDB" id="A0AAE2C968"/>
<proteinExistence type="predicted"/>
<comment type="caution">
    <text evidence="1">The sequence shown here is derived from an EMBL/GenBank/DDBJ whole genome shotgun (WGS) entry which is preliminary data.</text>
</comment>
<dbReference type="EMBL" id="JACGWO010000012">
    <property type="protein sequence ID" value="KAK4413657.1"/>
    <property type="molecule type" value="Genomic_DNA"/>
</dbReference>